<organism evidence="5 6">
    <name type="scientific">Toxoplasma gondii VAND</name>
    <dbReference type="NCBI Taxonomy" id="933077"/>
    <lineage>
        <taxon>Eukaryota</taxon>
        <taxon>Sar</taxon>
        <taxon>Alveolata</taxon>
        <taxon>Apicomplexa</taxon>
        <taxon>Conoidasida</taxon>
        <taxon>Coccidia</taxon>
        <taxon>Eucoccidiorida</taxon>
        <taxon>Eimeriorina</taxon>
        <taxon>Sarcocystidae</taxon>
        <taxon>Toxoplasma</taxon>
    </lineage>
</organism>
<dbReference type="Pfam" id="PF04802">
    <property type="entry name" value="PP4R3"/>
    <property type="match status" value="2"/>
</dbReference>
<feature type="compositionally biased region" description="Polar residues" evidence="3">
    <location>
        <begin position="206"/>
        <end position="225"/>
    </location>
</feature>
<evidence type="ECO:0000256" key="1">
    <source>
        <dbReference type="ARBA" id="ARBA00004123"/>
    </source>
</evidence>
<feature type="compositionally biased region" description="Low complexity" evidence="3">
    <location>
        <begin position="1777"/>
        <end position="1791"/>
    </location>
</feature>
<feature type="compositionally biased region" description="Acidic residues" evidence="3">
    <location>
        <begin position="704"/>
        <end position="724"/>
    </location>
</feature>
<feature type="compositionally biased region" description="Basic and acidic residues" evidence="3">
    <location>
        <begin position="1705"/>
        <end position="1714"/>
    </location>
</feature>
<feature type="compositionally biased region" description="Basic and acidic residues" evidence="3">
    <location>
        <begin position="1656"/>
        <end position="1666"/>
    </location>
</feature>
<evidence type="ECO:0000256" key="3">
    <source>
        <dbReference type="SAM" id="MobiDB-lite"/>
    </source>
</evidence>
<dbReference type="GO" id="GO:0005654">
    <property type="term" value="C:nucleoplasm"/>
    <property type="evidence" value="ECO:0007669"/>
    <property type="project" value="TreeGrafter"/>
</dbReference>
<sequence>MARTGDPEGSPHTPAPSLGLRCLSEETPCRPPNEAGRAETGQLAFSETTQTDGDMLPCTGGGRDALCDSGMRNHLEEGGTGCREQTGGVCSTPNVENSERSDCWEGRNGEKKTGELAGEKLMGGERPGGDREQAGLFRAGAKEAEDVEMEEQPRAPLTGGEGEAVDVEGTSCSPSGCFTSPTGEPETLSPSVPSSLFGASAGDPGVSSTALGPTAGSQFSPSTLCSPPEKPDDDAGVEEGTDLLPFFDATQATDPGRSPTDTNLDLTAASVSTSSEASFAPTSFSEFSAVASASTAPNGAFADACVPAASSFESSSAVSASLQSPESSPHSESPRQSSSPALAFPASHARPLSRAAARAGVNMSDALPPGLRPDILLHSPPEVVRQYVSEHFAYFQFSKKPETEILAGDKLQEEDSSEESEEEDEKAEGEKAIGEKEEGEKQEGVDSKREEESRRVGGDDMGANAGFDGEKKRRGIEGSEEGEMEVATHADLSGTEFGEAAAVREEEKVSKRREMAMKAKQSARGHSIHRNEDKKKKRRKAEEEETPRLHPVNSLNLSCRRVKLYEVDEMGRWIDKGTGHFYVTEGRGTAAAGDGGGREDERSSLYLERGLERDDEAGEGQRDEDDETGMARLIVEDEENGKVYVDTAIGSNYAYQHQKDSIITWQEGRTGDVYRALSFQHPHGCFACWTYMTLKAPDRCAGGTEEEEEEEGDEGTLGAAEEEQRECGRRQGALGRFRRSTEEGVEDERDDEEEEDEAGVDSLVGLDGAESIPHHILETPNEDNLHMLMTRMEFDLPHPQTGELVLLDVLGRHWLYLLFAFMRKCIAAEKIEQLKQIAFIIRKMLVFWSGHIDALEVLLSDEFWPDVLKSLEYDQDLLHQGMEMRHSEFFAHKAQFHNVIQLEDPVFTSHVHLHYRLMYLKDVAITRYLDEAAINRLQSVLACNIQEVLRLLLRDCQSPPGCPSSPSSFSSYSSHSLVGVQSNESLSSSCFAVLRERLSEDFMAALFLRELLQNLSKLLQQQMLEKHSIFTQIKQHMILLELRGYLDGTSAAVANWNQVFLPLNKKAEEYQERLKEILLADGAETYRPNPLDLSGLPYPTPVCVAVEILNTFAELQPQLLRQAFFSEAKSDAKQESRLLLLLAETLEKSHSDSVQVQVKEILVKVVCSPVMELPEKDEIHMLFYDKGVMDRLLQTLFLPLNADEMTPSDFHRLHHAKQQILEILAHCVPAHKHRFKIRIQKDRVPIRAILASLRPTFDKFLALFAVKFIRACISLKDAYVDKHLVQHKVLRPIIWMLKEEQYAVSLFSSRRQQSSLLASVILDCLRALAAGAATFAAPQAPCHSLHLIEFLFTDDFCRHWIGDIQESMRTTGRRPCQTLQDLHDLYIQFVAKPSLCASQPLHLRSPQDYLSPSSRVLSPRSGGSGARDFFFSGSGLNSSDAGDGNLSPHSLRSSLGRVIRRDPNRSLDDEEEESWFLSDDKEDEDEDSPSEGSGCRENFSSLSLRNTDPDEDDEEEISGRRSLSRCTSSLVDGYDDDNEEDEDHASLPSLTSRKTNSASHSSYNRSQRPFEAREEDEDESFLLKAFPEKKQLISKPTRLRDPGEEGRTEKRRLDKSEGRRADDNSAKLAEAFENPRGPGTEKDEERSNRRLSPGRRVPDGDAKTSPKETSPTRVGTALAGPKKIAVKLKLGGNGAGTGTSSSNADLEKKVRNDKDDGDSMSDDRALTTTGDGRLHSDSDAESSGTDEGGKLREGEGGSELLAGMRLLSGVLKRKHSSGLASSLSSDSPLGGENERGARPCPRGGREGLLAARSLWGVGATETEDTQGSDRAEGEAKEPSKKTSRVEGGETGGERRHSSDDEAQSAGEELDKRDRKKSKWTEELVADMLQDGSDDEDA</sequence>
<feature type="region of interest" description="Disordered" evidence="3">
    <location>
        <begin position="607"/>
        <end position="628"/>
    </location>
</feature>
<feature type="compositionally biased region" description="Low complexity" evidence="3">
    <location>
        <begin position="268"/>
        <end position="277"/>
    </location>
</feature>
<dbReference type="Gene3D" id="2.30.29.30">
    <property type="entry name" value="Pleckstrin-homology domain (PH domain)/Phosphotyrosine-binding domain (PTB)"/>
    <property type="match status" value="1"/>
</dbReference>
<feature type="region of interest" description="Disordered" evidence="3">
    <location>
        <begin position="1772"/>
        <end position="1897"/>
    </location>
</feature>
<feature type="region of interest" description="Disordered" evidence="3">
    <location>
        <begin position="403"/>
        <end position="549"/>
    </location>
</feature>
<feature type="compositionally biased region" description="Acidic residues" evidence="3">
    <location>
        <begin position="613"/>
        <end position="628"/>
    </location>
</feature>
<evidence type="ECO:0000313" key="5">
    <source>
        <dbReference type="EMBL" id="KFH11743.1"/>
    </source>
</evidence>
<feature type="compositionally biased region" description="Acidic residues" evidence="3">
    <location>
        <begin position="743"/>
        <end position="759"/>
    </location>
</feature>
<evidence type="ECO:0000256" key="2">
    <source>
        <dbReference type="ARBA" id="ARBA00023242"/>
    </source>
</evidence>
<dbReference type="PANTHER" id="PTHR23318">
    <property type="entry name" value="ATP SYNTHASE GAMMA-RELATED"/>
    <property type="match status" value="1"/>
</dbReference>
<feature type="region of interest" description="Disordered" evidence="3">
    <location>
        <begin position="1462"/>
        <end position="1758"/>
    </location>
</feature>
<proteinExistence type="predicted"/>
<dbReference type="InterPro" id="IPR006887">
    <property type="entry name" value="P4R3-like_central_dom"/>
</dbReference>
<reference evidence="5 6" key="1">
    <citation type="submission" date="2014-08" db="EMBL/GenBank/DDBJ databases">
        <authorList>
            <person name="Sibley D."/>
            <person name="Venepally P."/>
            <person name="Karamycheva S."/>
            <person name="Hadjithomas M."/>
            <person name="Khan A."/>
            <person name="Brunk B."/>
            <person name="Roos D."/>
            <person name="Caler E."/>
            <person name="Lorenzi H."/>
        </authorList>
    </citation>
    <scope>NUCLEOTIDE SEQUENCE [LARGE SCALE GENOMIC DNA]</scope>
    <source>
        <strain evidence="5 6">VAND</strain>
    </source>
</reference>
<feature type="compositionally biased region" description="Basic and acidic residues" evidence="3">
    <location>
        <begin position="502"/>
        <end position="517"/>
    </location>
</feature>
<feature type="compositionally biased region" description="Basic and acidic residues" evidence="3">
    <location>
        <begin position="97"/>
        <end position="118"/>
    </location>
</feature>
<keyword evidence="2" id="KW-0539">Nucleus</keyword>
<feature type="compositionally biased region" description="Low complexity" evidence="3">
    <location>
        <begin position="316"/>
        <end position="341"/>
    </location>
</feature>
<dbReference type="VEuPathDB" id="ToxoDB:TGVAND_272550"/>
<dbReference type="EMBL" id="AEYJ02000242">
    <property type="protein sequence ID" value="KFH11743.1"/>
    <property type="molecule type" value="Genomic_DNA"/>
</dbReference>
<dbReference type="OrthoDB" id="331976at2759"/>
<feature type="compositionally biased region" description="Polar residues" evidence="3">
    <location>
        <begin position="43"/>
        <end position="52"/>
    </location>
</feature>
<evidence type="ECO:0000259" key="4">
    <source>
        <dbReference type="Pfam" id="PF04802"/>
    </source>
</evidence>
<feature type="compositionally biased region" description="Acidic residues" evidence="3">
    <location>
        <begin position="1468"/>
        <end position="1489"/>
    </location>
</feature>
<accession>A0A086QGL1</accession>
<comment type="subcellular location">
    <subcellularLocation>
        <location evidence="1">Nucleus</location>
    </subcellularLocation>
</comment>
<evidence type="ECO:0000313" key="6">
    <source>
        <dbReference type="Proteomes" id="UP000028840"/>
    </source>
</evidence>
<gene>
    <name evidence="5" type="ORF">TGVAND_272550</name>
</gene>
<reference evidence="5 6" key="2">
    <citation type="journal article" date="2015" name="Eukaryot. Cell">
        <title>Genetic mapping reveals that sinefungin resistance in Toxoplasma gondii is controlled by a putative amino acid transporter locus that can be used as a negative selectable marker.</title>
        <authorList>
            <person name="Behnke M.S."/>
            <person name="Khan A."/>
            <person name="Sibley L.D."/>
        </authorList>
    </citation>
    <scope>NUCLEOTIDE SEQUENCE [LARGE SCALE GENOMIC DNA]</scope>
    <source>
        <strain evidence="5 6">VAND</strain>
    </source>
</reference>
<dbReference type="GO" id="GO:0072542">
    <property type="term" value="F:protein phosphatase activator activity"/>
    <property type="evidence" value="ECO:0007669"/>
    <property type="project" value="TreeGrafter"/>
</dbReference>
<dbReference type="GO" id="GO:0030289">
    <property type="term" value="C:protein phosphatase 4 complex"/>
    <property type="evidence" value="ECO:0007669"/>
    <property type="project" value="TreeGrafter"/>
</dbReference>
<feature type="domain" description="Serine/threonine-protein phosphatase 4 regulatory subunit 3-like central" evidence="4">
    <location>
        <begin position="809"/>
        <end position="955"/>
    </location>
</feature>
<dbReference type="InterPro" id="IPR051137">
    <property type="entry name" value="PP4R3-like"/>
</dbReference>
<comment type="caution">
    <text evidence="5">The sequence shown here is derived from an EMBL/GenBank/DDBJ whole genome shotgun (WGS) entry which is preliminary data.</text>
</comment>
<protein>
    <submittedName>
        <fullName evidence="5">Component of IIS longevity pathway protein SMK-1</fullName>
    </submittedName>
</protein>
<feature type="compositionally biased region" description="Basic and acidic residues" evidence="3">
    <location>
        <begin position="468"/>
        <end position="477"/>
    </location>
</feature>
<feature type="compositionally biased region" description="Basic and acidic residues" evidence="3">
    <location>
        <begin position="529"/>
        <end position="548"/>
    </location>
</feature>
<feature type="region of interest" description="Disordered" evidence="3">
    <location>
        <begin position="316"/>
        <end position="357"/>
    </location>
</feature>
<feature type="compositionally biased region" description="Basic and acidic residues" evidence="3">
    <location>
        <begin position="428"/>
        <end position="458"/>
    </location>
</feature>
<feature type="region of interest" description="Disordered" evidence="3">
    <location>
        <begin position="701"/>
        <end position="759"/>
    </location>
</feature>
<dbReference type="InterPro" id="IPR011993">
    <property type="entry name" value="PH-like_dom_sf"/>
</dbReference>
<dbReference type="Proteomes" id="UP000028840">
    <property type="component" value="Unassembled WGS sequence"/>
</dbReference>
<feature type="domain" description="Serine/threonine-protein phosphatase 4 regulatory subunit 3-like central" evidence="4">
    <location>
        <begin position="1104"/>
        <end position="1309"/>
    </location>
</feature>
<feature type="compositionally biased region" description="Polar residues" evidence="3">
    <location>
        <begin position="1548"/>
        <end position="1567"/>
    </location>
</feature>
<feature type="region of interest" description="Disordered" evidence="3">
    <location>
        <begin position="1"/>
        <end position="277"/>
    </location>
</feature>
<feature type="compositionally biased region" description="Basic and acidic residues" evidence="3">
    <location>
        <begin position="1639"/>
        <end position="1648"/>
    </location>
</feature>
<feature type="compositionally biased region" description="Acidic residues" evidence="3">
    <location>
        <begin position="412"/>
        <end position="427"/>
    </location>
</feature>
<feature type="compositionally biased region" description="Polar residues" evidence="3">
    <location>
        <begin position="170"/>
        <end position="194"/>
    </location>
</feature>
<feature type="compositionally biased region" description="Basic and acidic residues" evidence="3">
    <location>
        <begin position="1598"/>
        <end position="1625"/>
    </location>
</feature>
<feature type="compositionally biased region" description="Acidic residues" evidence="3">
    <location>
        <begin position="1533"/>
        <end position="1543"/>
    </location>
</feature>
<feature type="compositionally biased region" description="Acidic residues" evidence="3">
    <location>
        <begin position="231"/>
        <end position="241"/>
    </location>
</feature>
<name>A0A086QGL1_TOXGO</name>
<dbReference type="PANTHER" id="PTHR23318:SF0">
    <property type="entry name" value="SERINE_THREONINE-PROTEIN PHOSPHATASE 4 REGULATORY SUBUNIT 3"/>
    <property type="match status" value="1"/>
</dbReference>
<feature type="compositionally biased region" description="Basic and acidic residues" evidence="3">
    <location>
        <begin position="1827"/>
        <end position="1859"/>
    </location>
</feature>